<dbReference type="PANTHER" id="PTHR36440:SF1">
    <property type="entry name" value="PUTATIVE (AFU_ORTHOLOGUE AFUA_8G07350)-RELATED"/>
    <property type="match status" value="1"/>
</dbReference>
<dbReference type="InterPro" id="IPR053146">
    <property type="entry name" value="QDO-like"/>
</dbReference>
<dbReference type="EMBL" id="JBHTKY010000044">
    <property type="protein sequence ID" value="MFD1167438.1"/>
    <property type="molecule type" value="Genomic_DNA"/>
</dbReference>
<dbReference type="InterPro" id="IPR014710">
    <property type="entry name" value="RmlC-like_jellyroll"/>
</dbReference>
<reference evidence="3" key="1">
    <citation type="journal article" date="2019" name="Int. J. Syst. Evol. Microbiol.">
        <title>The Global Catalogue of Microorganisms (GCM) 10K type strain sequencing project: providing services to taxonomists for standard genome sequencing and annotation.</title>
        <authorList>
            <consortium name="The Broad Institute Genomics Platform"/>
            <consortium name="The Broad Institute Genome Sequencing Center for Infectious Disease"/>
            <person name="Wu L."/>
            <person name="Ma J."/>
        </authorList>
    </citation>
    <scope>NUCLEOTIDE SEQUENCE [LARGE SCALE GENOMIC DNA]</scope>
    <source>
        <strain evidence="3">CCUG 52468</strain>
    </source>
</reference>
<protein>
    <submittedName>
        <fullName evidence="2">Cupin domain-containing protein</fullName>
    </submittedName>
</protein>
<evidence type="ECO:0000259" key="1">
    <source>
        <dbReference type="Pfam" id="PF07883"/>
    </source>
</evidence>
<proteinExistence type="predicted"/>
<comment type="caution">
    <text evidence="2">The sequence shown here is derived from an EMBL/GenBank/DDBJ whole genome shotgun (WGS) entry which is preliminary data.</text>
</comment>
<gene>
    <name evidence="2" type="ORF">ACFQ2C_17705</name>
</gene>
<dbReference type="PANTHER" id="PTHR36440">
    <property type="entry name" value="PUTATIVE (AFU_ORTHOLOGUE AFUA_8G07350)-RELATED"/>
    <property type="match status" value="1"/>
</dbReference>
<feature type="domain" description="Cupin type-2" evidence="1">
    <location>
        <begin position="21"/>
        <end position="88"/>
    </location>
</feature>
<dbReference type="Pfam" id="PF07883">
    <property type="entry name" value="Cupin_2"/>
    <property type="match status" value="1"/>
</dbReference>
<dbReference type="Proteomes" id="UP001597205">
    <property type="component" value="Unassembled WGS sequence"/>
</dbReference>
<name>A0ABW3RQG1_9SPHI</name>
<dbReference type="RefSeq" id="WP_380898778.1">
    <property type="nucleotide sequence ID" value="NZ_JBHTKY010000044.1"/>
</dbReference>
<sequence length="169" mass="19274">MEKGIRLMESISNHDITKIEFVVKPQERTPKHYHKEFSESFLILSGKLEIGCNGKVYNLNVGDSITIYALDVHYFHNVSQENCVLIVTVSPGNKNFERALLFSKNLSFDGLCTHSGTPKKFKDLALFVKLNNSYSTGLLALAQPVLNLVAYWNIRNGYLEKMLKKYQIE</sequence>
<dbReference type="InterPro" id="IPR011051">
    <property type="entry name" value="RmlC_Cupin_sf"/>
</dbReference>
<dbReference type="SUPFAM" id="SSF51182">
    <property type="entry name" value="RmlC-like cupins"/>
    <property type="match status" value="1"/>
</dbReference>
<dbReference type="InterPro" id="IPR013096">
    <property type="entry name" value="Cupin_2"/>
</dbReference>
<accession>A0ABW3RQG1</accession>
<evidence type="ECO:0000313" key="3">
    <source>
        <dbReference type="Proteomes" id="UP001597205"/>
    </source>
</evidence>
<keyword evidence="3" id="KW-1185">Reference proteome</keyword>
<evidence type="ECO:0000313" key="2">
    <source>
        <dbReference type="EMBL" id="MFD1167438.1"/>
    </source>
</evidence>
<dbReference type="Gene3D" id="2.60.120.10">
    <property type="entry name" value="Jelly Rolls"/>
    <property type="match status" value="1"/>
</dbReference>
<organism evidence="2 3">
    <name type="scientific">Sphingobacterium daejeonense</name>
    <dbReference type="NCBI Taxonomy" id="371142"/>
    <lineage>
        <taxon>Bacteria</taxon>
        <taxon>Pseudomonadati</taxon>
        <taxon>Bacteroidota</taxon>
        <taxon>Sphingobacteriia</taxon>
        <taxon>Sphingobacteriales</taxon>
        <taxon>Sphingobacteriaceae</taxon>
        <taxon>Sphingobacterium</taxon>
    </lineage>
</organism>